<evidence type="ECO:0000313" key="2">
    <source>
        <dbReference type="Proteomes" id="UP000030746"/>
    </source>
</evidence>
<dbReference type="HOGENOM" id="CLU_079176_0_0_1"/>
<keyword evidence="2" id="KW-1185">Reference proteome</keyword>
<organism evidence="1 2">
    <name type="scientific">Lottia gigantea</name>
    <name type="common">Giant owl limpet</name>
    <dbReference type="NCBI Taxonomy" id="225164"/>
    <lineage>
        <taxon>Eukaryota</taxon>
        <taxon>Metazoa</taxon>
        <taxon>Spiralia</taxon>
        <taxon>Lophotrochozoa</taxon>
        <taxon>Mollusca</taxon>
        <taxon>Gastropoda</taxon>
        <taxon>Patellogastropoda</taxon>
        <taxon>Lottioidea</taxon>
        <taxon>Lottiidae</taxon>
        <taxon>Lottia</taxon>
    </lineage>
</organism>
<gene>
    <name evidence="1" type="ORF">LOTGIDRAFT_234387</name>
</gene>
<evidence type="ECO:0008006" key="3">
    <source>
        <dbReference type="Google" id="ProtNLM"/>
    </source>
</evidence>
<dbReference type="KEGG" id="lgi:LOTGIDRAFT_234387"/>
<dbReference type="GeneID" id="20249523"/>
<protein>
    <recommendedName>
        <fullName evidence="3">Reelin domain-containing protein</fullName>
    </recommendedName>
</protein>
<name>V4BJ47_LOTGI</name>
<evidence type="ECO:0000313" key="1">
    <source>
        <dbReference type="EMBL" id="ESO88789.1"/>
    </source>
</evidence>
<accession>V4BJ47</accession>
<dbReference type="OrthoDB" id="6064981at2759"/>
<sequence length="254" mass="28999">MSPKCTMICVTYIQCQQQQRQSIQQLLGGQRKLTDSCTYLQTRSSIWGENSSPFYFNITGFYGYQIRSGQPLEVTIKRWSSITPDNFTDFFMYATPTAPRGIAQMNGQGVPGMPVLYLGVFKLVPPYNTGGRGFTCDPRAIGYDAFGSVEERRILIKRAMEPNKPYWHNRKPYVRKYTSVLWFPTEMAMNVPSIQFIGKVKSDGHWYEIKSRSFVPYIPPDPMSTMYSSLSQVSSMSQNMRQFERQADAATAAL</sequence>
<dbReference type="Proteomes" id="UP000030746">
    <property type="component" value="Unassembled WGS sequence"/>
</dbReference>
<reference evidence="1 2" key="1">
    <citation type="journal article" date="2013" name="Nature">
        <title>Insights into bilaterian evolution from three spiralian genomes.</title>
        <authorList>
            <person name="Simakov O."/>
            <person name="Marletaz F."/>
            <person name="Cho S.J."/>
            <person name="Edsinger-Gonzales E."/>
            <person name="Havlak P."/>
            <person name="Hellsten U."/>
            <person name="Kuo D.H."/>
            <person name="Larsson T."/>
            <person name="Lv J."/>
            <person name="Arendt D."/>
            <person name="Savage R."/>
            <person name="Osoegawa K."/>
            <person name="de Jong P."/>
            <person name="Grimwood J."/>
            <person name="Chapman J.A."/>
            <person name="Shapiro H."/>
            <person name="Aerts A."/>
            <person name="Otillar R.P."/>
            <person name="Terry A.Y."/>
            <person name="Boore J.L."/>
            <person name="Grigoriev I.V."/>
            <person name="Lindberg D.R."/>
            <person name="Seaver E.C."/>
            <person name="Weisblat D.A."/>
            <person name="Putnam N.H."/>
            <person name="Rokhsar D.S."/>
        </authorList>
    </citation>
    <scope>NUCLEOTIDE SEQUENCE [LARGE SCALE GENOMIC DNA]</scope>
</reference>
<dbReference type="AlphaFoldDB" id="V4BJ47"/>
<dbReference type="EMBL" id="KB202620">
    <property type="protein sequence ID" value="ESO88789.1"/>
    <property type="molecule type" value="Genomic_DNA"/>
</dbReference>
<dbReference type="CTD" id="20249523"/>
<proteinExistence type="predicted"/>
<dbReference type="RefSeq" id="XP_009060462.1">
    <property type="nucleotide sequence ID" value="XM_009062214.1"/>
</dbReference>